<reference evidence="3" key="1">
    <citation type="submission" date="2023-10" db="EMBL/GenBank/DDBJ databases">
        <authorList>
            <person name="Chen Y."/>
            <person name="Shah S."/>
            <person name="Dougan E. K."/>
            <person name="Thang M."/>
            <person name="Chan C."/>
        </authorList>
    </citation>
    <scope>NUCLEOTIDE SEQUENCE [LARGE SCALE GENOMIC DNA]</scope>
</reference>
<accession>A0ABN9VNE2</accession>
<evidence type="ECO:0000256" key="2">
    <source>
        <dbReference type="SAM" id="SignalP"/>
    </source>
</evidence>
<protein>
    <recommendedName>
        <fullName evidence="5">SREBP regulating gene protein</fullName>
    </recommendedName>
</protein>
<evidence type="ECO:0000313" key="4">
    <source>
        <dbReference type="Proteomes" id="UP001189429"/>
    </source>
</evidence>
<keyword evidence="4" id="KW-1185">Reference proteome</keyword>
<organism evidence="3 4">
    <name type="scientific">Prorocentrum cordatum</name>
    <dbReference type="NCBI Taxonomy" id="2364126"/>
    <lineage>
        <taxon>Eukaryota</taxon>
        <taxon>Sar</taxon>
        <taxon>Alveolata</taxon>
        <taxon>Dinophyceae</taxon>
        <taxon>Prorocentrales</taxon>
        <taxon>Prorocentraceae</taxon>
        <taxon>Prorocentrum</taxon>
    </lineage>
</organism>
<evidence type="ECO:0000256" key="1">
    <source>
        <dbReference type="SAM" id="MobiDB-lite"/>
    </source>
</evidence>
<evidence type="ECO:0000313" key="3">
    <source>
        <dbReference type="EMBL" id="CAK0874877.1"/>
    </source>
</evidence>
<feature type="chain" id="PRO_5047515616" description="SREBP regulating gene protein" evidence="2">
    <location>
        <begin position="22"/>
        <end position="176"/>
    </location>
</feature>
<feature type="region of interest" description="Disordered" evidence="1">
    <location>
        <begin position="129"/>
        <end position="153"/>
    </location>
</feature>
<keyword evidence="2" id="KW-0732">Signal</keyword>
<proteinExistence type="predicted"/>
<name>A0ABN9VNE2_9DINO</name>
<feature type="signal peptide" evidence="2">
    <location>
        <begin position="1"/>
        <end position="21"/>
    </location>
</feature>
<sequence length="176" mass="18590">MAPRAHHGPLALVAASAPGLASLLWHSVRSNLLAAFFSAEAQRVVSAGGEAARGSEGPHPDEGSCGVAYPQCPDLICPEAPPCALCPALQCQACPDVPGDLDQPDYIGWAVSVGNLVLTAAAGCCRRQPRQREAREAQPEQAPRPTAQDDADATVLRTEAIRLRRAIRDWAVLRTL</sequence>
<evidence type="ECO:0008006" key="5">
    <source>
        <dbReference type="Google" id="ProtNLM"/>
    </source>
</evidence>
<comment type="caution">
    <text evidence="3">The sequence shown here is derived from an EMBL/GenBank/DDBJ whole genome shotgun (WGS) entry which is preliminary data.</text>
</comment>
<gene>
    <name evidence="3" type="ORF">PCOR1329_LOCUS59664</name>
</gene>
<dbReference type="EMBL" id="CAUYUJ010017446">
    <property type="protein sequence ID" value="CAK0874877.1"/>
    <property type="molecule type" value="Genomic_DNA"/>
</dbReference>
<dbReference type="Proteomes" id="UP001189429">
    <property type="component" value="Unassembled WGS sequence"/>
</dbReference>